<feature type="transmembrane region" description="Helical" evidence="2">
    <location>
        <begin position="554"/>
        <end position="575"/>
    </location>
</feature>
<dbReference type="InterPro" id="IPR027463">
    <property type="entry name" value="AcrB_DN_DC_subdom"/>
</dbReference>
<keyword evidence="2" id="KW-0472">Membrane</keyword>
<feature type="transmembrane region" description="Helical" evidence="2">
    <location>
        <begin position="353"/>
        <end position="373"/>
    </location>
</feature>
<dbReference type="Pfam" id="PF00873">
    <property type="entry name" value="ACR_tran"/>
    <property type="match status" value="2"/>
</dbReference>
<dbReference type="EMBL" id="JAHWXP010000003">
    <property type="protein sequence ID" value="MBY8337739.1"/>
    <property type="molecule type" value="Genomic_DNA"/>
</dbReference>
<keyword evidence="2" id="KW-1133">Transmembrane helix</keyword>
<gene>
    <name evidence="3" type="ORF">KYN89_11865</name>
</gene>
<dbReference type="PANTHER" id="PTHR32063">
    <property type="match status" value="1"/>
</dbReference>
<dbReference type="SUPFAM" id="SSF82866">
    <property type="entry name" value="Multidrug efflux transporter AcrB transmembrane domain"/>
    <property type="match status" value="2"/>
</dbReference>
<evidence type="ECO:0000313" key="3">
    <source>
        <dbReference type="EMBL" id="MBY8337739.1"/>
    </source>
</evidence>
<dbReference type="Gene3D" id="3.30.2090.10">
    <property type="entry name" value="Multidrug efflux transporter AcrB TolC docking domain, DN and DC subdomains"/>
    <property type="match status" value="2"/>
</dbReference>
<organism evidence="3 4">
    <name type="scientific">Alteriqipengyuania abyssalis</name>
    <dbReference type="NCBI Taxonomy" id="2860200"/>
    <lineage>
        <taxon>Bacteria</taxon>
        <taxon>Pseudomonadati</taxon>
        <taxon>Pseudomonadota</taxon>
        <taxon>Alphaproteobacteria</taxon>
        <taxon>Sphingomonadales</taxon>
        <taxon>Erythrobacteraceae</taxon>
        <taxon>Alteriqipengyuania</taxon>
    </lineage>
</organism>
<evidence type="ECO:0000256" key="2">
    <source>
        <dbReference type="SAM" id="Phobius"/>
    </source>
</evidence>
<feature type="transmembrane region" description="Helical" evidence="2">
    <location>
        <begin position="452"/>
        <end position="476"/>
    </location>
</feature>
<feature type="transmembrane region" description="Helical" evidence="2">
    <location>
        <begin position="482"/>
        <end position="501"/>
    </location>
</feature>
<dbReference type="RefSeq" id="WP_222825251.1">
    <property type="nucleotide sequence ID" value="NZ_JAHWXP010000003.1"/>
</dbReference>
<feature type="transmembrane region" description="Helical" evidence="2">
    <location>
        <begin position="915"/>
        <end position="934"/>
    </location>
</feature>
<feature type="transmembrane region" description="Helical" evidence="2">
    <location>
        <begin position="380"/>
        <end position="399"/>
    </location>
</feature>
<proteinExistence type="predicted"/>
<dbReference type="Proteomes" id="UP000759298">
    <property type="component" value="Unassembled WGS sequence"/>
</dbReference>
<feature type="region of interest" description="Disordered" evidence="1">
    <location>
        <begin position="1"/>
        <end position="22"/>
    </location>
</feature>
<comment type="caution">
    <text evidence="3">The sequence shown here is derived from an EMBL/GenBank/DDBJ whole genome shotgun (WGS) entry which is preliminary data.</text>
</comment>
<keyword evidence="2" id="KW-0812">Transmembrane</keyword>
<feature type="transmembrane region" description="Helical" evidence="2">
    <location>
        <begin position="941"/>
        <end position="961"/>
    </location>
</feature>
<feature type="transmembrane region" description="Helical" evidence="2">
    <location>
        <begin position="405"/>
        <end position="431"/>
    </location>
</feature>
<accession>A0ABS7PFB5</accession>
<dbReference type="PRINTS" id="PR00702">
    <property type="entry name" value="ACRIFLAVINRP"/>
</dbReference>
<evidence type="ECO:0000313" key="4">
    <source>
        <dbReference type="Proteomes" id="UP000759298"/>
    </source>
</evidence>
<dbReference type="PANTHER" id="PTHR32063:SF33">
    <property type="entry name" value="RND SUPERFAMILY EFFLUX PUMP PERMEASE COMPONENT"/>
    <property type="match status" value="1"/>
</dbReference>
<protein>
    <submittedName>
        <fullName evidence="3">Efflux RND transporter permease subunit</fullName>
    </submittedName>
</protein>
<sequence>MSDTEDHTGAVDRYGNEASDRARDRSGPIAFMARNGVAANLLLLAMLVAGYFSYTSIVQEVFPESSLDTISVSVTYPGATPEEIEESIVQKVEEAVEAIEGVKQITATAAEGRGTVNVELELGADIARALDEVKSEVDQIQTFPDEAEEPDIRELTTRLVVLRIALFGDVNERTLKETAYRLEDAAAALPEISYVDTSAVRNYEIYADVPQSRLRALGLSLPQVAQIVGQSSLDTPAGSIETGREEVRVRTIGQNYDQQDFENIIVLTTQDGATLRLGDIADVDDSFEDSDLITRFNDQPVAFVDIYRTSDERVLDIAEAAKNLVANEFDMPPGISYAIWEDSSELLEDRLDLLLRNAAFGLVLVLAALTLFLDLRLAMWTAVGIGATFVGAIFILDWAGSSINMFSLFGFILALGLVVDDAVVVGENVYAERERGRTGMGAAIAGAQRVKVPVFFAVATTITAFLPLLAVGGVIGKILADIPLVVIAVLTLSLIEALYVLPHHLSTLPDPSHKPGNRVTRFFARVQAWVDARFKAFVEGPLDRTLRFVVAAPYLVVAGGIALLILFVAMLPAGIIKFSFFPEIEGDIVTASLEMPAGTTVERTAEITSRIEAAADRALARLESSPPGETQAQTGVANGGPNPSFLEATYTTIGLAQTGQGPGGPQRTARPNLANVQLSLVPAAQRDISAVRIEEAWREELGEVPEAKSLSISSSLLGIGEPVNVQLSHPDDAVLDLAGDRLMNQLAGVAGVFDIESDQDAGQQEIELRLKPSARTLGVTLQDVAGQVRAAFFGAEAVRVQRGREDVRVYIRLPEEERDSIADIENYRVRVPGGEVALSSLAEVSFGEAPSVIRREDGHRITTITADVDSDTITGQEVADLLDNEIMPELQADYPSLQYDFGGEQEEQQESFGDLGQAFLLALVAIYALLAVPFRSYIQPLIIMAAIPFGMIGALIGHLLLGIPLGILSMFGIIALSGVIINGALVLIDFLNENLANGMEPGEAVIDAAKSRFRPIMLTAITTFLGVAPITFETSLQAQFLIPMSASLGFGVLFGTALLILLIPALATIQMRAVARVQRWRGRNRDAVDPGGEPMVP</sequence>
<name>A0ABS7PFB5_9SPHN</name>
<evidence type="ECO:0000256" key="1">
    <source>
        <dbReference type="SAM" id="MobiDB-lite"/>
    </source>
</evidence>
<feature type="transmembrane region" description="Helical" evidence="2">
    <location>
        <begin position="967"/>
        <end position="992"/>
    </location>
</feature>
<reference evidence="3 4" key="1">
    <citation type="submission" date="2021-07" db="EMBL/GenBank/DDBJ databases">
        <title>Alteriqipengyuania abyssalis NZ-12B nov, sp.nov isolated from deep sea sponge in pacific ocean.</title>
        <authorList>
            <person name="Tareen S."/>
            <person name="Wink J."/>
        </authorList>
    </citation>
    <scope>NUCLEOTIDE SEQUENCE [LARGE SCALE GENOMIC DNA]</scope>
    <source>
        <strain evidence="3 4">NZ-12B</strain>
    </source>
</reference>
<dbReference type="Gene3D" id="1.20.1640.10">
    <property type="entry name" value="Multidrug efflux transporter AcrB transmembrane domain"/>
    <property type="match status" value="2"/>
</dbReference>
<dbReference type="SUPFAM" id="SSF82693">
    <property type="entry name" value="Multidrug efflux transporter AcrB pore domain, PN1, PN2, PC1 and PC2 subdomains"/>
    <property type="match status" value="1"/>
</dbReference>
<dbReference type="SUPFAM" id="SSF82714">
    <property type="entry name" value="Multidrug efflux transporter AcrB TolC docking domain, DN and DC subdomains"/>
    <property type="match status" value="2"/>
</dbReference>
<feature type="transmembrane region" description="Helical" evidence="2">
    <location>
        <begin position="31"/>
        <end position="54"/>
    </location>
</feature>
<dbReference type="InterPro" id="IPR001036">
    <property type="entry name" value="Acrflvin-R"/>
</dbReference>
<keyword evidence="4" id="KW-1185">Reference proteome</keyword>
<dbReference type="Gene3D" id="3.30.70.1430">
    <property type="entry name" value="Multidrug efflux transporter AcrB pore domain"/>
    <property type="match status" value="2"/>
</dbReference>
<dbReference type="Gene3D" id="3.30.70.1320">
    <property type="entry name" value="Multidrug efflux transporter AcrB pore domain like"/>
    <property type="match status" value="1"/>
</dbReference>
<dbReference type="Gene3D" id="3.30.70.1440">
    <property type="entry name" value="Multidrug efflux transporter AcrB pore domain"/>
    <property type="match status" value="1"/>
</dbReference>
<feature type="transmembrane region" description="Helical" evidence="2">
    <location>
        <begin position="1052"/>
        <end position="1075"/>
    </location>
</feature>
<feature type="transmembrane region" description="Helical" evidence="2">
    <location>
        <begin position="1013"/>
        <end position="1032"/>
    </location>
</feature>